<keyword evidence="1" id="KW-0175">Coiled coil</keyword>
<name>A0A8S5RD44_9VIRU</name>
<organism evidence="2">
    <name type="scientific">virus sp. ctmTa7</name>
    <dbReference type="NCBI Taxonomy" id="2828255"/>
    <lineage>
        <taxon>Viruses</taxon>
    </lineage>
</organism>
<evidence type="ECO:0000313" key="2">
    <source>
        <dbReference type="EMBL" id="DAE28892.1"/>
    </source>
</evidence>
<feature type="coiled-coil region" evidence="1">
    <location>
        <begin position="526"/>
        <end position="569"/>
    </location>
</feature>
<evidence type="ECO:0000256" key="1">
    <source>
        <dbReference type="SAM" id="Coils"/>
    </source>
</evidence>
<dbReference type="EMBL" id="BK059091">
    <property type="protein sequence ID" value="DAE28892.1"/>
    <property type="molecule type" value="Genomic_DNA"/>
</dbReference>
<sequence>MRLIPDIQLNGHIISMQDPYTIDGALIIHTERLGNNIRIVTRTNDYQLDKVYSFNIESFNNFIRRSYNFHINETFFDENGCISEHPRNFDSYLSAIRIYNLSNLSTTSLNRVYQRLIRQRRLPLGECVVPSSSLEPNMNNGNITGRQNYFSSAGTLFSNNSYFNVDLLYECFGHSNIKKYIHPYNYKPKYVHHKLDTEDTPLLLGAEIEVAENTNENEKDNRESVVKKCIQIMNGSDTDDENLIYSTSDSTVQIELDTMPCSLEYHKTLNYKQMFEYLDKQGYKGHDANSAGLHIHADRKYLGKTELMQQLTISKILYILEKFNDEICVIARRNNFYSQFVGNGKNETSIVDLYGKYKNNGKRVALNLQHSETIEFRCFRSTLKYETFILTLEFVQDIIDYVKSINIEEIELIQWNDLMKTFSDELREYYNERLTKIKKDQMSMVEFKQNVTSFEENISRMLNNYVNIPVQSTNEYINGRNLDFNPELAFTVNEEYQRLVDTGLAAELTESEHEVDTTEEDTKKYIRKLKIQIKNCRNYLEKKKLEKELTEYQKKLKKLKKQKKPKKRQLNSIYGYQVQMS</sequence>
<proteinExistence type="predicted"/>
<accession>A0A8S5RD44</accession>
<reference evidence="2" key="1">
    <citation type="journal article" date="2021" name="Proc. Natl. Acad. Sci. U.S.A.">
        <title>A Catalog of Tens of Thousands of Viruses from Human Metagenomes Reveals Hidden Associations with Chronic Diseases.</title>
        <authorList>
            <person name="Tisza M.J."/>
            <person name="Buck C.B."/>
        </authorList>
    </citation>
    <scope>NUCLEOTIDE SEQUENCE</scope>
    <source>
        <strain evidence="2">CtmTa7</strain>
    </source>
</reference>
<protein>
    <submittedName>
        <fullName evidence="2">Putative amidoligase enzyme</fullName>
    </submittedName>
</protein>